<evidence type="ECO:0000256" key="1">
    <source>
        <dbReference type="SAM" id="MobiDB-lite"/>
    </source>
</evidence>
<dbReference type="AlphaFoldDB" id="A0A5D4TIK6"/>
<sequence length="156" mass="17935">MRIKMISVLLLITFVTMGCGNNNLDLEGATKIEVYDWENKDLIHTIEDASFIDDLVTKLNKAKGEKISDTADIAMLPYKVHLTNKEDTVLVLGFDQTEDESHFMDYENSIRYIVDITLPNVPLTTATPKTKEEIEEENKKELELKKQNQEEQKNNE</sequence>
<feature type="chain" id="PRO_5039246782" description="Lipoprotein" evidence="2">
    <location>
        <begin position="21"/>
        <end position="156"/>
    </location>
</feature>
<dbReference type="EMBL" id="VTET01000001">
    <property type="protein sequence ID" value="TYS74292.1"/>
    <property type="molecule type" value="Genomic_DNA"/>
</dbReference>
<proteinExistence type="predicted"/>
<evidence type="ECO:0000313" key="3">
    <source>
        <dbReference type="EMBL" id="TYS74292.1"/>
    </source>
</evidence>
<dbReference type="OrthoDB" id="2166455at2"/>
<dbReference type="RefSeq" id="WP_148978117.1">
    <property type="nucleotide sequence ID" value="NZ_JBNILM010000001.1"/>
</dbReference>
<gene>
    <name evidence="3" type="ORF">FZC75_00875</name>
</gene>
<comment type="caution">
    <text evidence="3">The sequence shown here is derived from an EMBL/GenBank/DDBJ whole genome shotgun (WGS) entry which is preliminary data.</text>
</comment>
<accession>A0A5D4TIK6</accession>
<feature type="region of interest" description="Disordered" evidence="1">
    <location>
        <begin position="127"/>
        <end position="156"/>
    </location>
</feature>
<evidence type="ECO:0008006" key="5">
    <source>
        <dbReference type="Google" id="ProtNLM"/>
    </source>
</evidence>
<organism evidence="3 4">
    <name type="scientific">Sutcliffiella horikoshii</name>
    <dbReference type="NCBI Taxonomy" id="79883"/>
    <lineage>
        <taxon>Bacteria</taxon>
        <taxon>Bacillati</taxon>
        <taxon>Bacillota</taxon>
        <taxon>Bacilli</taxon>
        <taxon>Bacillales</taxon>
        <taxon>Bacillaceae</taxon>
        <taxon>Sutcliffiella</taxon>
    </lineage>
</organism>
<protein>
    <recommendedName>
        <fullName evidence="5">Lipoprotein</fullName>
    </recommendedName>
</protein>
<keyword evidence="2" id="KW-0732">Signal</keyword>
<dbReference type="PROSITE" id="PS51257">
    <property type="entry name" value="PROKAR_LIPOPROTEIN"/>
    <property type="match status" value="1"/>
</dbReference>
<evidence type="ECO:0000256" key="2">
    <source>
        <dbReference type="SAM" id="SignalP"/>
    </source>
</evidence>
<dbReference type="Proteomes" id="UP000324517">
    <property type="component" value="Unassembled WGS sequence"/>
</dbReference>
<name>A0A5D4TIK6_9BACI</name>
<evidence type="ECO:0000313" key="4">
    <source>
        <dbReference type="Proteomes" id="UP000324517"/>
    </source>
</evidence>
<feature type="compositionally biased region" description="Basic and acidic residues" evidence="1">
    <location>
        <begin position="129"/>
        <end position="156"/>
    </location>
</feature>
<feature type="signal peptide" evidence="2">
    <location>
        <begin position="1"/>
        <end position="20"/>
    </location>
</feature>
<reference evidence="3 4" key="1">
    <citation type="submission" date="2019-08" db="EMBL/GenBank/DDBJ databases">
        <title>Bacillus genomes from the desert of Cuatro Cienegas, Coahuila.</title>
        <authorList>
            <person name="Olmedo-Alvarez G."/>
        </authorList>
    </citation>
    <scope>NUCLEOTIDE SEQUENCE [LARGE SCALE GENOMIC DNA]</scope>
    <source>
        <strain evidence="3 4">CH98b_3T</strain>
    </source>
</reference>